<organism evidence="1">
    <name type="scientific">marine sediment metagenome</name>
    <dbReference type="NCBI Taxonomy" id="412755"/>
    <lineage>
        <taxon>unclassified sequences</taxon>
        <taxon>metagenomes</taxon>
        <taxon>ecological metagenomes</taxon>
    </lineage>
</organism>
<proteinExistence type="predicted"/>
<dbReference type="InterPro" id="IPR035959">
    <property type="entry name" value="RutC-like_sf"/>
</dbReference>
<name>X1RPH2_9ZZZZ</name>
<dbReference type="Gene3D" id="3.30.1330.40">
    <property type="entry name" value="RutC-like"/>
    <property type="match status" value="1"/>
</dbReference>
<dbReference type="Pfam" id="PF01042">
    <property type="entry name" value="Ribonuc_L-PSP"/>
    <property type="match status" value="1"/>
</dbReference>
<accession>X1RPH2</accession>
<dbReference type="EMBL" id="BARW01012286">
    <property type="protein sequence ID" value="GAI82533.1"/>
    <property type="molecule type" value="Genomic_DNA"/>
</dbReference>
<dbReference type="AlphaFoldDB" id="X1RPH2"/>
<protein>
    <submittedName>
        <fullName evidence="1">Uncharacterized protein</fullName>
    </submittedName>
</protein>
<evidence type="ECO:0000313" key="1">
    <source>
        <dbReference type="EMBL" id="GAI82533.1"/>
    </source>
</evidence>
<dbReference type="SUPFAM" id="SSF55298">
    <property type="entry name" value="YjgF-like"/>
    <property type="match status" value="1"/>
</dbReference>
<dbReference type="InterPro" id="IPR006175">
    <property type="entry name" value="YjgF/YER057c/UK114"/>
</dbReference>
<reference evidence="1" key="1">
    <citation type="journal article" date="2014" name="Front. Microbiol.">
        <title>High frequency of phylogenetically diverse reductive dehalogenase-homologous genes in deep subseafloor sedimentary metagenomes.</title>
        <authorList>
            <person name="Kawai M."/>
            <person name="Futagami T."/>
            <person name="Toyoda A."/>
            <person name="Takaki Y."/>
            <person name="Nishi S."/>
            <person name="Hori S."/>
            <person name="Arai W."/>
            <person name="Tsubouchi T."/>
            <person name="Morono Y."/>
            <person name="Uchiyama I."/>
            <person name="Ito T."/>
            <person name="Fujiyama A."/>
            <person name="Inagaki F."/>
            <person name="Takami H."/>
        </authorList>
    </citation>
    <scope>NUCLEOTIDE SEQUENCE</scope>
    <source>
        <strain evidence="1">Expedition CK06-06</strain>
    </source>
</reference>
<feature type="non-terminal residue" evidence="1">
    <location>
        <position position="1"/>
    </location>
</feature>
<comment type="caution">
    <text evidence="1">The sequence shown here is derived from an EMBL/GenBank/DDBJ whole genome shotgun (WGS) entry which is preliminary data.</text>
</comment>
<gene>
    <name evidence="1" type="ORF">S12H4_23231</name>
</gene>
<sequence>DNVVSITAYHRDCRDMDQVLEVVHEFWRNEKPAWISVGQTGLHVRQMLIEIYGIAIVDEDIYQPYSD</sequence>